<dbReference type="RefSeq" id="YP_010088010.1">
    <property type="nucleotide sequence ID" value="NC_055603.1"/>
</dbReference>
<name>A0A6B9XMM3_9VIRU</name>
<dbReference type="EMBL" id="MN803438">
    <property type="protein sequence ID" value="QHR78553.1"/>
    <property type="molecule type" value="Genomic_DNA"/>
</dbReference>
<proteinExistence type="predicted"/>
<reference evidence="1" key="1">
    <citation type="journal article" date="2020" name="Arch. Virol.">
        <title>Complete genome sequence and analysis of a novel lymphocystivirus detected in whitemouth croaker (Micropogonias furnieri): lymphocystis disease virus 4.</title>
        <authorList>
            <person name="Doszpoly A."/>
            <person name="Kajan G.L."/>
            <person name="Puentes R."/>
            <person name="Perretta A."/>
        </authorList>
    </citation>
    <scope>NUCLEOTIDE SEQUENCE</scope>
    <source>
        <strain evidence="1">LCDV-WC</strain>
    </source>
</reference>
<evidence type="ECO:0000313" key="2">
    <source>
        <dbReference type="Proteomes" id="UP000678193"/>
    </source>
</evidence>
<dbReference type="GeneID" id="65103343"/>
<accession>A0A6B9XMM3</accession>
<dbReference type="Proteomes" id="UP000678193">
    <property type="component" value="Segment"/>
</dbReference>
<organism evidence="1 2">
    <name type="scientific">Lymphocystis disease virus 4</name>
    <dbReference type="NCBI Taxonomy" id="2704413"/>
    <lineage>
        <taxon>Viruses</taxon>
        <taxon>Varidnaviria</taxon>
        <taxon>Bamfordvirae</taxon>
        <taxon>Nucleocytoviricota</taxon>
        <taxon>Megaviricetes</taxon>
        <taxon>Pimascovirales</taxon>
        <taxon>Pimascovirales incertae sedis</taxon>
        <taxon>Iridoviridae</taxon>
        <taxon>Alphairidovirinae</taxon>
        <taxon>Lymphocystivirus</taxon>
        <taxon>Lymphocystivirus micropogonias1</taxon>
    </lineage>
</organism>
<protein>
    <submittedName>
        <fullName evidence="1">Uncharacterized protein</fullName>
    </submittedName>
</protein>
<evidence type="ECO:0000313" key="1">
    <source>
        <dbReference type="EMBL" id="QHR78553.1"/>
    </source>
</evidence>
<keyword evidence="2" id="KW-1185">Reference proteome</keyword>
<dbReference type="KEGG" id="vg:65103343"/>
<sequence length="112" mass="13436">MNPLIKCFCKDHELPKKSDFKLRLNSKFTHEMMKKFNVQGIPFRAFLAANHIFIQYKDLNDKYNLLSICKTFFLPVAITVNETVRIKDQRLVNYLRLVWNHNIIKKKLMYSL</sequence>